<dbReference type="PANTHER" id="PTHR21343:SF1">
    <property type="entry name" value="COBYRIC ACID SYNTHASE"/>
    <property type="match status" value="1"/>
</dbReference>
<proteinExistence type="inferred from homology"/>
<feature type="active site" evidence="4">
    <location>
        <position position="421"/>
    </location>
</feature>
<dbReference type="InterPro" id="IPR029062">
    <property type="entry name" value="Class_I_gatase-like"/>
</dbReference>
<reference evidence="7 8" key="1">
    <citation type="submission" date="2019-11" db="EMBL/GenBank/DDBJ databases">
        <authorList>
            <person name="He Y."/>
        </authorList>
    </citation>
    <scope>NUCLEOTIDE SEQUENCE [LARGE SCALE GENOMIC DNA]</scope>
    <source>
        <strain evidence="7 8">SCSIO 58843</strain>
    </source>
</reference>
<keyword evidence="8" id="KW-1185">Reference proteome</keyword>
<dbReference type="AlphaFoldDB" id="A0A5Q2RH73"/>
<dbReference type="SUPFAM" id="SSF52540">
    <property type="entry name" value="P-loop containing nucleoside triphosphate hydrolases"/>
    <property type="match status" value="1"/>
</dbReference>
<dbReference type="CDD" id="cd01750">
    <property type="entry name" value="GATase1_CobQ"/>
    <property type="match status" value="1"/>
</dbReference>
<dbReference type="InterPro" id="IPR033949">
    <property type="entry name" value="CobQ_GATase1"/>
</dbReference>
<dbReference type="InterPro" id="IPR002586">
    <property type="entry name" value="CobQ/CobB/MinD/ParA_Nub-bd_dom"/>
</dbReference>
<dbReference type="Gene3D" id="3.40.50.880">
    <property type="match status" value="1"/>
</dbReference>
<dbReference type="UniPathway" id="UPA00148"/>
<dbReference type="EMBL" id="CP045851">
    <property type="protein sequence ID" value="QGG96178.1"/>
    <property type="molecule type" value="Genomic_DNA"/>
</dbReference>
<evidence type="ECO:0000259" key="6">
    <source>
        <dbReference type="Pfam" id="PF07685"/>
    </source>
</evidence>
<dbReference type="InterPro" id="IPR011698">
    <property type="entry name" value="GATase_3"/>
</dbReference>
<protein>
    <recommendedName>
        <fullName evidence="4">Cobyric acid synthase</fullName>
    </recommendedName>
</protein>
<dbReference type="PROSITE" id="PS51274">
    <property type="entry name" value="GATASE_COBBQ"/>
    <property type="match status" value="1"/>
</dbReference>
<dbReference type="NCBIfam" id="NF001989">
    <property type="entry name" value="PRK00784.1"/>
    <property type="match status" value="1"/>
</dbReference>
<name>A0A5Q2RH73_9ACTN</name>
<dbReference type="HAMAP" id="MF_00028">
    <property type="entry name" value="CobQ"/>
    <property type="match status" value="1"/>
</dbReference>
<dbReference type="NCBIfam" id="TIGR00313">
    <property type="entry name" value="cobQ"/>
    <property type="match status" value="1"/>
</dbReference>
<dbReference type="Pfam" id="PF07685">
    <property type="entry name" value="GATase_3"/>
    <property type="match status" value="1"/>
</dbReference>
<comment type="function">
    <text evidence="4">Catalyzes amidations at positions B, D, E, and G on adenosylcobyrinic A,C-diamide. NH(2) groups are provided by glutamine, and one molecule of ATP is hydrogenolyzed for each amidation.</text>
</comment>
<evidence type="ECO:0000256" key="1">
    <source>
        <dbReference type="ARBA" id="ARBA00004953"/>
    </source>
</evidence>
<dbReference type="PANTHER" id="PTHR21343">
    <property type="entry name" value="DETHIOBIOTIN SYNTHETASE"/>
    <property type="match status" value="1"/>
</dbReference>
<feature type="active site" description="Nucleophile" evidence="4">
    <location>
        <position position="325"/>
    </location>
</feature>
<keyword evidence="3 4" id="KW-0315">Glutamine amidotransferase</keyword>
<dbReference type="Proteomes" id="UP000334019">
    <property type="component" value="Chromosome"/>
</dbReference>
<feature type="domain" description="CobB/CobQ-like glutamine amidotransferase" evidence="6">
    <location>
        <begin position="249"/>
        <end position="406"/>
    </location>
</feature>
<comment type="similarity">
    <text evidence="4">Belongs to the CobB/CobQ family. CobQ subfamily.</text>
</comment>
<dbReference type="RefSeq" id="WP_153760284.1">
    <property type="nucleotide sequence ID" value="NZ_CP045851.1"/>
</dbReference>
<dbReference type="GO" id="GO:0009236">
    <property type="term" value="P:cobalamin biosynthetic process"/>
    <property type="evidence" value="ECO:0007669"/>
    <property type="project" value="UniProtKB-UniRule"/>
</dbReference>
<sequence length="469" mass="49522">MSRSLAVWGTTSGAGKSLVTTGLARWFARQGVRVVPFKAQNMSNHARVVEGGEIGAAQWLQALAAGVDPDVRMNPVLTKPEADGRSQVVVLGQVDEDLSRAAWRGRATSVWPRVVDALDDLRADADLVLVEGAGSPAETNLADVDLANLATADHLDAPALLLADIDRGGAFAHLFGTWSLVPDDHRHRIAGFVLNRFRGDPTLLAPAPEELSGRTGVPTIGVLPELAHRLPDEDGASFAPVVRGGRPRVGVVRYPTASNLDELAGVVEVADVVAATEPRHLVDAELIVLPGAKHVTSDAAWLRTSGVGAAIRGAAEAGVRVLGICGGAQLLGEDVVDADGVEGPAGVRVDGLGLLPLRTELHRAKVVRATTIELPRELARPWEAVAGRRARAYEIHHGHTGPTDDGRQVWSHGPVLAVTAHGLLEDPDVVEVLLGRRPTGLDATFDLLADAVEEHLDTEQLRRIAGFDG</sequence>
<dbReference type="InterPro" id="IPR027417">
    <property type="entry name" value="P-loop_NTPase"/>
</dbReference>
<evidence type="ECO:0000256" key="4">
    <source>
        <dbReference type="HAMAP-Rule" id="MF_00028"/>
    </source>
</evidence>
<dbReference type="Pfam" id="PF01656">
    <property type="entry name" value="CbiA"/>
    <property type="match status" value="1"/>
</dbReference>
<dbReference type="InterPro" id="IPR004459">
    <property type="entry name" value="CobQ_synth"/>
</dbReference>
<evidence type="ECO:0000259" key="5">
    <source>
        <dbReference type="Pfam" id="PF01656"/>
    </source>
</evidence>
<dbReference type="SUPFAM" id="SSF52317">
    <property type="entry name" value="Class I glutamine amidotransferase-like"/>
    <property type="match status" value="1"/>
</dbReference>
<dbReference type="GO" id="GO:0015420">
    <property type="term" value="F:ABC-type vitamin B12 transporter activity"/>
    <property type="evidence" value="ECO:0007669"/>
    <property type="project" value="UniProtKB-UniRule"/>
</dbReference>
<dbReference type="KEGG" id="atq:GH723_14300"/>
<evidence type="ECO:0000256" key="2">
    <source>
        <dbReference type="ARBA" id="ARBA00022573"/>
    </source>
</evidence>
<organism evidence="7 8">
    <name type="scientific">Actinomarinicola tropica</name>
    <dbReference type="NCBI Taxonomy" id="2789776"/>
    <lineage>
        <taxon>Bacteria</taxon>
        <taxon>Bacillati</taxon>
        <taxon>Actinomycetota</taxon>
        <taxon>Acidimicrobiia</taxon>
        <taxon>Acidimicrobiales</taxon>
        <taxon>Iamiaceae</taxon>
        <taxon>Actinomarinicola</taxon>
    </lineage>
</organism>
<evidence type="ECO:0000313" key="8">
    <source>
        <dbReference type="Proteomes" id="UP000334019"/>
    </source>
</evidence>
<comment type="pathway">
    <text evidence="1 4">Cofactor biosynthesis; adenosylcobalamin biosynthesis.</text>
</comment>
<feature type="domain" description="CobQ/CobB/MinD/ParA nucleotide binding" evidence="5">
    <location>
        <begin position="6"/>
        <end position="226"/>
    </location>
</feature>
<gene>
    <name evidence="4" type="primary">cobQ</name>
    <name evidence="7" type="ORF">GH723_14300</name>
</gene>
<evidence type="ECO:0000313" key="7">
    <source>
        <dbReference type="EMBL" id="QGG96178.1"/>
    </source>
</evidence>
<dbReference type="Gene3D" id="3.40.50.300">
    <property type="entry name" value="P-loop containing nucleotide triphosphate hydrolases"/>
    <property type="match status" value="1"/>
</dbReference>
<evidence type="ECO:0000256" key="3">
    <source>
        <dbReference type="ARBA" id="ARBA00022962"/>
    </source>
</evidence>
<accession>A0A5Q2RH73</accession>
<keyword evidence="2 4" id="KW-0169">Cobalamin biosynthesis</keyword>
<dbReference type="GO" id="GO:0003824">
    <property type="term" value="F:catalytic activity"/>
    <property type="evidence" value="ECO:0007669"/>
    <property type="project" value="InterPro"/>
</dbReference>